<reference evidence="2" key="1">
    <citation type="submission" date="2022-12" db="EMBL/GenBank/DDBJ databases">
        <authorList>
            <person name="Petersen C."/>
        </authorList>
    </citation>
    <scope>NUCLEOTIDE SEQUENCE</scope>
    <source>
        <strain evidence="2">IBT 15544</strain>
    </source>
</reference>
<dbReference type="GeneID" id="83176019"/>
<dbReference type="Proteomes" id="UP001150904">
    <property type="component" value="Unassembled WGS sequence"/>
</dbReference>
<dbReference type="AlphaFoldDB" id="A0A9W9N8K7"/>
<proteinExistence type="predicted"/>
<evidence type="ECO:0000313" key="3">
    <source>
        <dbReference type="Proteomes" id="UP001150904"/>
    </source>
</evidence>
<evidence type="ECO:0000313" key="2">
    <source>
        <dbReference type="EMBL" id="KAJ5215249.1"/>
    </source>
</evidence>
<keyword evidence="3" id="KW-1185">Reference proteome</keyword>
<reference evidence="2" key="2">
    <citation type="journal article" date="2023" name="IMA Fungus">
        <title>Comparative genomic study of the Penicillium genus elucidates a diverse pangenome and 15 lateral gene transfer events.</title>
        <authorList>
            <person name="Petersen C."/>
            <person name="Sorensen T."/>
            <person name="Nielsen M.R."/>
            <person name="Sondergaard T.E."/>
            <person name="Sorensen J.L."/>
            <person name="Fitzpatrick D.A."/>
            <person name="Frisvad J.C."/>
            <person name="Nielsen K.L."/>
        </authorList>
    </citation>
    <scope>NUCLEOTIDE SEQUENCE</scope>
    <source>
        <strain evidence="2">IBT 15544</strain>
    </source>
</reference>
<name>A0A9W9N8K7_9EURO</name>
<evidence type="ECO:0000256" key="1">
    <source>
        <dbReference type="SAM" id="MobiDB-lite"/>
    </source>
</evidence>
<protein>
    <submittedName>
        <fullName evidence="2">Uncharacterized protein</fullName>
    </submittedName>
</protein>
<gene>
    <name evidence="2" type="ORF">N7498_001656</name>
</gene>
<organism evidence="2 3">
    <name type="scientific">Penicillium cinerascens</name>
    <dbReference type="NCBI Taxonomy" id="70096"/>
    <lineage>
        <taxon>Eukaryota</taxon>
        <taxon>Fungi</taxon>
        <taxon>Dikarya</taxon>
        <taxon>Ascomycota</taxon>
        <taxon>Pezizomycotina</taxon>
        <taxon>Eurotiomycetes</taxon>
        <taxon>Eurotiomycetidae</taxon>
        <taxon>Eurotiales</taxon>
        <taxon>Aspergillaceae</taxon>
        <taxon>Penicillium</taxon>
    </lineage>
</organism>
<accession>A0A9W9N8K7</accession>
<feature type="region of interest" description="Disordered" evidence="1">
    <location>
        <begin position="50"/>
        <end position="131"/>
    </location>
</feature>
<dbReference type="RefSeq" id="XP_058311062.1">
    <property type="nucleotide sequence ID" value="XM_058448718.1"/>
</dbReference>
<feature type="compositionally biased region" description="Polar residues" evidence="1">
    <location>
        <begin position="55"/>
        <end position="75"/>
    </location>
</feature>
<sequence length="154" mass="17283">MLSFDPDAIPSHDALGLDIPENDPLTPEAFHNEKCPATSQWSFISLENSKLPEVSPSSDENSKVTQPIDSKNNPIITDLRTSIPGERASATSETTENLPFVIKEKEHLKSSKPKATPGFENHNQRRGLTSPEFKFLEVQDIKREALQKYKRINN</sequence>
<feature type="region of interest" description="Disordered" evidence="1">
    <location>
        <begin position="1"/>
        <end position="31"/>
    </location>
</feature>
<comment type="caution">
    <text evidence="2">The sequence shown here is derived from an EMBL/GenBank/DDBJ whole genome shotgun (WGS) entry which is preliminary data.</text>
</comment>
<dbReference type="OrthoDB" id="4494341at2759"/>
<dbReference type="EMBL" id="JAPQKR010000005">
    <property type="protein sequence ID" value="KAJ5215249.1"/>
    <property type="molecule type" value="Genomic_DNA"/>
</dbReference>